<feature type="transmembrane region" description="Helical" evidence="7">
    <location>
        <begin position="90"/>
        <end position="112"/>
    </location>
</feature>
<comment type="subcellular location">
    <subcellularLocation>
        <location evidence="1">Membrane</location>
        <topology evidence="1">Multi-pass membrane protein</topology>
    </subcellularLocation>
</comment>
<reference evidence="9" key="1">
    <citation type="journal article" date="2020" name="Stud. Mycol.">
        <title>101 Dothideomycetes genomes: a test case for predicting lifestyles and emergence of pathogens.</title>
        <authorList>
            <person name="Haridas S."/>
            <person name="Albert R."/>
            <person name="Binder M."/>
            <person name="Bloem J."/>
            <person name="Labutti K."/>
            <person name="Salamov A."/>
            <person name="Andreopoulos B."/>
            <person name="Baker S."/>
            <person name="Barry K."/>
            <person name="Bills G."/>
            <person name="Bluhm B."/>
            <person name="Cannon C."/>
            <person name="Castanera R."/>
            <person name="Culley D."/>
            <person name="Daum C."/>
            <person name="Ezra D."/>
            <person name="Gonzalez J."/>
            <person name="Henrissat B."/>
            <person name="Kuo A."/>
            <person name="Liang C."/>
            <person name="Lipzen A."/>
            <person name="Lutzoni F."/>
            <person name="Magnuson J."/>
            <person name="Mondo S."/>
            <person name="Nolan M."/>
            <person name="Ohm R."/>
            <person name="Pangilinan J."/>
            <person name="Park H.-J."/>
            <person name="Ramirez L."/>
            <person name="Alfaro M."/>
            <person name="Sun H."/>
            <person name="Tritt A."/>
            <person name="Yoshinaga Y."/>
            <person name="Zwiers L.-H."/>
            <person name="Turgeon B."/>
            <person name="Goodwin S."/>
            <person name="Spatafora J."/>
            <person name="Crous P."/>
            <person name="Grigoriev I."/>
        </authorList>
    </citation>
    <scope>NUCLEOTIDE SEQUENCE</scope>
    <source>
        <strain evidence="9">CBS 122367</strain>
    </source>
</reference>
<evidence type="ECO:0000313" key="9">
    <source>
        <dbReference type="EMBL" id="KAF2679344.1"/>
    </source>
</evidence>
<keyword evidence="3 7" id="KW-1133">Transmembrane helix</keyword>
<dbReference type="EMBL" id="MU005604">
    <property type="protein sequence ID" value="KAF2679344.1"/>
    <property type="molecule type" value="Genomic_DNA"/>
</dbReference>
<feature type="domain" description="Rhodopsin" evidence="8">
    <location>
        <begin position="30"/>
        <end position="267"/>
    </location>
</feature>
<proteinExistence type="inferred from homology"/>
<feature type="region of interest" description="Disordered" evidence="6">
    <location>
        <begin position="275"/>
        <end position="302"/>
    </location>
</feature>
<dbReference type="PANTHER" id="PTHR33048:SF47">
    <property type="entry name" value="INTEGRAL MEMBRANE PROTEIN-RELATED"/>
    <property type="match status" value="1"/>
</dbReference>
<evidence type="ECO:0000256" key="2">
    <source>
        <dbReference type="ARBA" id="ARBA00022692"/>
    </source>
</evidence>
<feature type="compositionally biased region" description="Polar residues" evidence="6">
    <location>
        <begin position="276"/>
        <end position="286"/>
    </location>
</feature>
<evidence type="ECO:0000256" key="5">
    <source>
        <dbReference type="ARBA" id="ARBA00038359"/>
    </source>
</evidence>
<dbReference type="Proteomes" id="UP000799291">
    <property type="component" value="Unassembled WGS sequence"/>
</dbReference>
<dbReference type="AlphaFoldDB" id="A0A6G1IM70"/>
<keyword evidence="2 7" id="KW-0812">Transmembrane</keyword>
<feature type="region of interest" description="Disordered" evidence="6">
    <location>
        <begin position="315"/>
        <end position="334"/>
    </location>
</feature>
<evidence type="ECO:0000313" key="10">
    <source>
        <dbReference type="Proteomes" id="UP000799291"/>
    </source>
</evidence>
<evidence type="ECO:0000259" key="8">
    <source>
        <dbReference type="Pfam" id="PF20684"/>
    </source>
</evidence>
<feature type="transmembrane region" description="Helical" evidence="7">
    <location>
        <begin position="124"/>
        <end position="147"/>
    </location>
</feature>
<evidence type="ECO:0000256" key="1">
    <source>
        <dbReference type="ARBA" id="ARBA00004141"/>
    </source>
</evidence>
<feature type="transmembrane region" description="Helical" evidence="7">
    <location>
        <begin position="203"/>
        <end position="223"/>
    </location>
</feature>
<dbReference type="InterPro" id="IPR052337">
    <property type="entry name" value="SAT4-like"/>
</dbReference>
<gene>
    <name evidence="9" type="ORF">K458DRAFT_422378</name>
</gene>
<accession>A0A6G1IM70</accession>
<evidence type="ECO:0000256" key="3">
    <source>
        <dbReference type="ARBA" id="ARBA00022989"/>
    </source>
</evidence>
<dbReference type="PANTHER" id="PTHR33048">
    <property type="entry name" value="PTH11-LIKE INTEGRAL MEMBRANE PROTEIN (AFU_ORTHOLOGUE AFUA_5G11245)"/>
    <property type="match status" value="1"/>
</dbReference>
<dbReference type="Pfam" id="PF20684">
    <property type="entry name" value="Fung_rhodopsin"/>
    <property type="match status" value="1"/>
</dbReference>
<keyword evidence="4 7" id="KW-0472">Membrane</keyword>
<organism evidence="9 10">
    <name type="scientific">Lentithecium fluviatile CBS 122367</name>
    <dbReference type="NCBI Taxonomy" id="1168545"/>
    <lineage>
        <taxon>Eukaryota</taxon>
        <taxon>Fungi</taxon>
        <taxon>Dikarya</taxon>
        <taxon>Ascomycota</taxon>
        <taxon>Pezizomycotina</taxon>
        <taxon>Dothideomycetes</taxon>
        <taxon>Pleosporomycetidae</taxon>
        <taxon>Pleosporales</taxon>
        <taxon>Massarineae</taxon>
        <taxon>Lentitheciaceae</taxon>
        <taxon>Lentithecium</taxon>
    </lineage>
</organism>
<sequence>MGALNGNTWGAAQIGVFATFQFLILVVCTLRLWTRRISNVELALNDYLILSALFFTSAIGACSVISVVLGGAGRHMNTVNAENILVLNKLFIAGACLWALANTSVKLSMLHLYVTIFPSARFKLFAKAIAGFTLCYCLTILLETFLLCRPFRYNWDKSINGYCANEQLAYLTAGIINLLLDVAIIVLPLPILWKLQMALTKKFGIAFMLSIGVFICVITILRLTSIRRLDFSNFSYTAAEVEIWSILEPYLGIINACIPVMQPAVRRMFRARHPVSRSQTKNSHPSLPTIGGSGGTSKNDKRNFRRLHDVSYELQSIDRTGDEVTTVRQDEPEG</sequence>
<keyword evidence="10" id="KW-1185">Reference proteome</keyword>
<protein>
    <recommendedName>
        <fullName evidence="8">Rhodopsin domain-containing protein</fullName>
    </recommendedName>
</protein>
<dbReference type="OrthoDB" id="10017208at2759"/>
<dbReference type="InterPro" id="IPR049326">
    <property type="entry name" value="Rhodopsin_dom_fungi"/>
</dbReference>
<feature type="transmembrane region" description="Helical" evidence="7">
    <location>
        <begin position="46"/>
        <end position="70"/>
    </location>
</feature>
<evidence type="ECO:0000256" key="4">
    <source>
        <dbReference type="ARBA" id="ARBA00023136"/>
    </source>
</evidence>
<feature type="transmembrane region" description="Helical" evidence="7">
    <location>
        <begin position="12"/>
        <end position="34"/>
    </location>
</feature>
<feature type="transmembrane region" description="Helical" evidence="7">
    <location>
        <begin position="167"/>
        <end position="191"/>
    </location>
</feature>
<evidence type="ECO:0000256" key="7">
    <source>
        <dbReference type="SAM" id="Phobius"/>
    </source>
</evidence>
<comment type="similarity">
    <text evidence="5">Belongs to the SAT4 family.</text>
</comment>
<evidence type="ECO:0000256" key="6">
    <source>
        <dbReference type="SAM" id="MobiDB-lite"/>
    </source>
</evidence>
<dbReference type="GO" id="GO:0016020">
    <property type="term" value="C:membrane"/>
    <property type="evidence" value="ECO:0007669"/>
    <property type="project" value="UniProtKB-SubCell"/>
</dbReference>
<name>A0A6G1IM70_9PLEO</name>